<dbReference type="SMART" id="SM00387">
    <property type="entry name" value="HATPase_c"/>
    <property type="match status" value="1"/>
</dbReference>
<keyword evidence="12 18" id="KW-1133">Transmembrane helix</keyword>
<keyword evidence="6" id="KW-0597">Phosphoprotein</keyword>
<keyword evidence="9" id="KW-0547">Nucleotide-binding</keyword>
<feature type="coiled-coil region" evidence="17">
    <location>
        <begin position="308"/>
        <end position="370"/>
    </location>
</feature>
<dbReference type="Pfam" id="PF02518">
    <property type="entry name" value="HATPase_c"/>
    <property type="match status" value="1"/>
</dbReference>
<evidence type="ECO:0000256" key="5">
    <source>
        <dbReference type="ARBA" id="ARBA00022519"/>
    </source>
</evidence>
<keyword evidence="14 18" id="KW-0472">Membrane</keyword>
<dbReference type="Gene3D" id="1.10.287.130">
    <property type="match status" value="1"/>
</dbReference>
<evidence type="ECO:0000256" key="16">
    <source>
        <dbReference type="ARBA" id="ARBA00073143"/>
    </source>
</evidence>
<keyword evidence="13" id="KW-0902">Two-component regulatory system</keyword>
<dbReference type="InterPro" id="IPR004358">
    <property type="entry name" value="Sig_transdc_His_kin-like_C"/>
</dbReference>
<dbReference type="PROSITE" id="PS50109">
    <property type="entry name" value="HIS_KIN"/>
    <property type="match status" value="1"/>
</dbReference>
<dbReference type="Gene3D" id="3.30.565.10">
    <property type="entry name" value="Histidine kinase-like ATPase, C-terminal domain"/>
    <property type="match status" value="1"/>
</dbReference>
<feature type="domain" description="Histidine kinase" evidence="19">
    <location>
        <begin position="379"/>
        <end position="595"/>
    </location>
</feature>
<dbReference type="EMBL" id="CVQV01000003">
    <property type="protein sequence ID" value="CRK74667.1"/>
    <property type="molecule type" value="Genomic_DNA"/>
</dbReference>
<dbReference type="InterPro" id="IPR036890">
    <property type="entry name" value="HATPase_C_sf"/>
</dbReference>
<comment type="function">
    <text evidence="15">Member of the two-component regulatory system DctB/DctD involved in the transport of C4-dicarboxylates. DctB functions as a membrane-associated protein kinase that phosphorylates DctD in response to environmental signals.</text>
</comment>
<dbReference type="GO" id="GO:0005886">
    <property type="term" value="C:plasma membrane"/>
    <property type="evidence" value="ECO:0007669"/>
    <property type="project" value="UniProtKB-SubCell"/>
</dbReference>
<dbReference type="PANTHER" id="PTHR43065:SF46">
    <property type="entry name" value="C4-DICARBOXYLATE TRANSPORT SENSOR PROTEIN DCTB"/>
    <property type="match status" value="1"/>
</dbReference>
<dbReference type="Pfam" id="PF00512">
    <property type="entry name" value="HisKA"/>
    <property type="match status" value="1"/>
</dbReference>
<dbReference type="SUPFAM" id="SSF55874">
    <property type="entry name" value="ATPase domain of HSP90 chaperone/DNA topoisomerase II/histidine kinase"/>
    <property type="match status" value="1"/>
</dbReference>
<dbReference type="GO" id="GO:0005524">
    <property type="term" value="F:ATP binding"/>
    <property type="evidence" value="ECO:0007669"/>
    <property type="project" value="UniProtKB-KW"/>
</dbReference>
<keyword evidence="10" id="KW-0418">Kinase</keyword>
<keyword evidence="17" id="KW-0175">Coiled coil</keyword>
<evidence type="ECO:0000256" key="10">
    <source>
        <dbReference type="ARBA" id="ARBA00022777"/>
    </source>
</evidence>
<keyword evidence="5" id="KW-0997">Cell inner membrane</keyword>
<evidence type="ECO:0000256" key="2">
    <source>
        <dbReference type="ARBA" id="ARBA00004429"/>
    </source>
</evidence>
<evidence type="ECO:0000256" key="9">
    <source>
        <dbReference type="ARBA" id="ARBA00022741"/>
    </source>
</evidence>
<keyword evidence="11" id="KW-0067">ATP-binding</keyword>
<gene>
    <name evidence="20" type="primary">dctB_2</name>
    <name evidence="20" type="ORF">NIG5292_00702</name>
</gene>
<dbReference type="OrthoDB" id="7568856at2"/>
<evidence type="ECO:0000256" key="14">
    <source>
        <dbReference type="ARBA" id="ARBA00023136"/>
    </source>
</evidence>
<evidence type="ECO:0000256" key="1">
    <source>
        <dbReference type="ARBA" id="ARBA00000085"/>
    </source>
</evidence>
<dbReference type="InterPro" id="IPR029151">
    <property type="entry name" value="Sensor-like_sf"/>
</dbReference>
<evidence type="ECO:0000256" key="6">
    <source>
        <dbReference type="ARBA" id="ARBA00022553"/>
    </source>
</evidence>
<proteinExistence type="predicted"/>
<dbReference type="RefSeq" id="WP_048598019.1">
    <property type="nucleotide sequence ID" value="NZ_CBFHGK010000001.1"/>
</dbReference>
<comment type="catalytic activity">
    <reaction evidence="1">
        <text>ATP + protein L-histidine = ADP + protein N-phospho-L-histidine.</text>
        <dbReference type="EC" id="2.7.13.3"/>
    </reaction>
</comment>
<dbReference type="Proteomes" id="UP000048949">
    <property type="component" value="Unassembled WGS sequence"/>
</dbReference>
<evidence type="ECO:0000256" key="18">
    <source>
        <dbReference type="SAM" id="Phobius"/>
    </source>
</evidence>
<dbReference type="AlphaFoldDB" id="A0A0U1NIW2"/>
<dbReference type="FunFam" id="1.10.287.130:FF:000049">
    <property type="entry name" value="C4-dicarboxylate transport sensor protein DctB"/>
    <property type="match status" value="1"/>
</dbReference>
<accession>A0A0U1NIW2</accession>
<dbReference type="CDD" id="cd00082">
    <property type="entry name" value="HisKA"/>
    <property type="match status" value="1"/>
</dbReference>
<evidence type="ECO:0000313" key="21">
    <source>
        <dbReference type="Proteomes" id="UP000048949"/>
    </source>
</evidence>
<evidence type="ECO:0000256" key="8">
    <source>
        <dbReference type="ARBA" id="ARBA00022692"/>
    </source>
</evidence>
<dbReference type="Gene3D" id="3.30.450.20">
    <property type="entry name" value="PAS domain"/>
    <property type="match status" value="1"/>
</dbReference>
<feature type="transmembrane region" description="Helical" evidence="18">
    <location>
        <begin position="290"/>
        <end position="311"/>
    </location>
</feature>
<keyword evidence="8 18" id="KW-0812">Transmembrane</keyword>
<dbReference type="PANTHER" id="PTHR43065">
    <property type="entry name" value="SENSOR HISTIDINE KINASE"/>
    <property type="match status" value="1"/>
</dbReference>
<dbReference type="InterPro" id="IPR003594">
    <property type="entry name" value="HATPase_dom"/>
</dbReference>
<keyword evidence="4" id="KW-1003">Cell membrane</keyword>
<dbReference type="InterPro" id="IPR017055">
    <property type="entry name" value="Sig_transdc_His_kinase_DctB"/>
</dbReference>
<evidence type="ECO:0000256" key="13">
    <source>
        <dbReference type="ARBA" id="ARBA00023012"/>
    </source>
</evidence>
<dbReference type="PRINTS" id="PR00344">
    <property type="entry name" value="BCTRLSENSOR"/>
</dbReference>
<evidence type="ECO:0000256" key="3">
    <source>
        <dbReference type="ARBA" id="ARBA00012438"/>
    </source>
</evidence>
<dbReference type="InterPro" id="IPR005467">
    <property type="entry name" value="His_kinase_dom"/>
</dbReference>
<comment type="subcellular location">
    <subcellularLocation>
        <location evidence="2">Cell inner membrane</location>
        <topology evidence="2">Multi-pass membrane protein</topology>
    </subcellularLocation>
</comment>
<reference evidence="20 21" key="1">
    <citation type="submission" date="2015-04" db="EMBL/GenBank/DDBJ databases">
        <authorList>
            <person name="Syromyatnikov M.Y."/>
            <person name="Popov V.N."/>
        </authorList>
    </citation>
    <scope>NUCLEOTIDE SEQUENCE [LARGE SCALE GENOMIC DNA]</scope>
    <source>
        <strain evidence="20 21">CECT 5292</strain>
    </source>
</reference>
<dbReference type="SMART" id="SM00388">
    <property type="entry name" value="HisKA"/>
    <property type="match status" value="1"/>
</dbReference>
<dbReference type="EC" id="2.7.13.3" evidence="3"/>
<dbReference type="InterPro" id="IPR036097">
    <property type="entry name" value="HisK_dim/P_sf"/>
</dbReference>
<organism evidence="20 21">
    <name type="scientific">Nereida ignava</name>
    <dbReference type="NCBI Taxonomy" id="282199"/>
    <lineage>
        <taxon>Bacteria</taxon>
        <taxon>Pseudomonadati</taxon>
        <taxon>Pseudomonadota</taxon>
        <taxon>Alphaproteobacteria</taxon>
        <taxon>Rhodobacterales</taxon>
        <taxon>Roseobacteraceae</taxon>
        <taxon>Nereida</taxon>
    </lineage>
</organism>
<evidence type="ECO:0000256" key="12">
    <source>
        <dbReference type="ARBA" id="ARBA00022989"/>
    </source>
</evidence>
<keyword evidence="7 20" id="KW-0808">Transferase</keyword>
<dbReference type="PIRSF" id="PIRSF036431">
    <property type="entry name" value="STHK_DctB"/>
    <property type="match status" value="1"/>
</dbReference>
<evidence type="ECO:0000256" key="15">
    <source>
        <dbReference type="ARBA" id="ARBA00059004"/>
    </source>
</evidence>
<dbReference type="STRING" id="282199.GCA_001049735_00702"/>
<name>A0A0U1NIW2_9RHOB</name>
<evidence type="ECO:0000256" key="11">
    <source>
        <dbReference type="ARBA" id="ARBA00022840"/>
    </source>
</evidence>
<evidence type="ECO:0000256" key="17">
    <source>
        <dbReference type="SAM" id="Coils"/>
    </source>
</evidence>
<evidence type="ECO:0000259" key="19">
    <source>
        <dbReference type="PROSITE" id="PS50109"/>
    </source>
</evidence>
<protein>
    <recommendedName>
        <fullName evidence="16">C4-dicarboxylate transport sensor protein DctB</fullName>
        <ecNumber evidence="3">2.7.13.3</ecNumber>
    </recommendedName>
</protein>
<dbReference type="GO" id="GO:0000155">
    <property type="term" value="F:phosphorelay sensor kinase activity"/>
    <property type="evidence" value="ECO:0007669"/>
    <property type="project" value="InterPro"/>
</dbReference>
<evidence type="ECO:0000256" key="4">
    <source>
        <dbReference type="ARBA" id="ARBA00022475"/>
    </source>
</evidence>
<dbReference type="InterPro" id="IPR003661">
    <property type="entry name" value="HisK_dim/P_dom"/>
</dbReference>
<keyword evidence="21" id="KW-1185">Reference proteome</keyword>
<evidence type="ECO:0000313" key="20">
    <source>
        <dbReference type="EMBL" id="CRK74667.1"/>
    </source>
</evidence>
<sequence length="600" mass="64261">MIRLLSSRLTLLLAVLALTAAIGGAVYLLGLRQGIVDLSKRGTSDLSLAADRLTTQLQRYGQLAVLLTDHPAVRATFEEPLLSNDLTEQTAAEVLRATADKTASHNIAVLDRNGTPILRSDTEGLGIDHIERPYFKRAMSGALGSYHMVGDDGRRLFLYAAPVFSAQGPVQGVVLVAADIEVIERDWRGDTAAVFFTDELGVAFVSNRSELVLRQLDARGGLRSGTAEYSRDRLTPFPQINIAKLAGQEVWEVPLGPYIPERALHLVQPLPVIGLTGEALIDIAPVIRVAGLQAAFACAVVLLSGLALVALQDRRRTLAKANAALEDRVHRRTAELQRVNSSLRAQIMEREEAESALRRAQADLVEAGKLSALGQMSAGISHELNQPLMAIGSFAENGQAFLAKGDAETAAQNLSRIAELSRRAGRIIKNLRAFVRNESEPLSDVVLRDVLDAALDLLGPRITTDAVAIEIDDAVPSASVRAGDVRLEQVFVNLIGNALDAMSDQAERKLHISISVPEASSDSISMAFHDSGLGLDGPDRIFEPFYTTKKVGEAQGMGLGLSISYGLIQSFGGQIKGSNHPAGGAVLTVTLPRIEQVKAA</sequence>
<evidence type="ECO:0000256" key="7">
    <source>
        <dbReference type="ARBA" id="ARBA00022679"/>
    </source>
</evidence>
<dbReference type="SUPFAM" id="SSF47384">
    <property type="entry name" value="Homodimeric domain of signal transducing histidine kinase"/>
    <property type="match status" value="1"/>
</dbReference>
<dbReference type="SUPFAM" id="SSF103190">
    <property type="entry name" value="Sensory domain-like"/>
    <property type="match status" value="1"/>
</dbReference>